<evidence type="ECO:0008006" key="9">
    <source>
        <dbReference type="Google" id="ProtNLM"/>
    </source>
</evidence>
<feature type="domain" description="RNA polymerase sigma-70 region 2" evidence="6">
    <location>
        <begin position="16"/>
        <end position="83"/>
    </location>
</feature>
<dbReference type="SUPFAM" id="SSF88946">
    <property type="entry name" value="Sigma2 domain of RNA polymerase sigma factors"/>
    <property type="match status" value="1"/>
</dbReference>
<evidence type="ECO:0000256" key="5">
    <source>
        <dbReference type="ARBA" id="ARBA00023163"/>
    </source>
</evidence>
<dbReference type="InterPro" id="IPR014284">
    <property type="entry name" value="RNA_pol_sigma-70_dom"/>
</dbReference>
<organism evidence="8">
    <name type="scientific">marine metagenome</name>
    <dbReference type="NCBI Taxonomy" id="408172"/>
    <lineage>
        <taxon>unclassified sequences</taxon>
        <taxon>metagenomes</taxon>
        <taxon>ecological metagenomes</taxon>
    </lineage>
</organism>
<keyword evidence="3" id="KW-0731">Sigma factor</keyword>
<dbReference type="PANTHER" id="PTHR43133:SF8">
    <property type="entry name" value="RNA POLYMERASE SIGMA FACTOR HI_1459-RELATED"/>
    <property type="match status" value="1"/>
</dbReference>
<name>A0A381SF97_9ZZZZ</name>
<dbReference type="EMBL" id="UINC01003037">
    <property type="protein sequence ID" value="SVA02760.1"/>
    <property type="molecule type" value="Genomic_DNA"/>
</dbReference>
<keyword evidence="4" id="KW-0238">DNA-binding</keyword>
<dbReference type="PANTHER" id="PTHR43133">
    <property type="entry name" value="RNA POLYMERASE ECF-TYPE SIGMA FACTO"/>
    <property type="match status" value="1"/>
</dbReference>
<dbReference type="AlphaFoldDB" id="A0A381SF97"/>
<dbReference type="Pfam" id="PF04542">
    <property type="entry name" value="Sigma70_r2"/>
    <property type="match status" value="1"/>
</dbReference>
<dbReference type="InterPro" id="IPR007627">
    <property type="entry name" value="RNA_pol_sigma70_r2"/>
</dbReference>
<evidence type="ECO:0000313" key="8">
    <source>
        <dbReference type="EMBL" id="SVA02760.1"/>
    </source>
</evidence>
<keyword evidence="5" id="KW-0804">Transcription</keyword>
<dbReference type="InterPro" id="IPR013249">
    <property type="entry name" value="RNA_pol_sigma70_r4_t2"/>
</dbReference>
<evidence type="ECO:0000256" key="3">
    <source>
        <dbReference type="ARBA" id="ARBA00023082"/>
    </source>
</evidence>
<dbReference type="Gene3D" id="1.10.1740.10">
    <property type="match status" value="1"/>
</dbReference>
<feature type="domain" description="RNA polymerase sigma factor 70 region 4 type 2" evidence="7">
    <location>
        <begin position="118"/>
        <end position="170"/>
    </location>
</feature>
<protein>
    <recommendedName>
        <fullName evidence="9">RNA polymerase subunit sigma-24</fullName>
    </recommendedName>
</protein>
<dbReference type="CDD" id="cd06171">
    <property type="entry name" value="Sigma70_r4"/>
    <property type="match status" value="1"/>
</dbReference>
<evidence type="ECO:0000256" key="2">
    <source>
        <dbReference type="ARBA" id="ARBA00023015"/>
    </source>
</evidence>
<evidence type="ECO:0000259" key="7">
    <source>
        <dbReference type="Pfam" id="PF08281"/>
    </source>
</evidence>
<keyword evidence="2" id="KW-0805">Transcription regulation</keyword>
<evidence type="ECO:0000259" key="6">
    <source>
        <dbReference type="Pfam" id="PF04542"/>
    </source>
</evidence>
<dbReference type="GO" id="GO:0016987">
    <property type="term" value="F:sigma factor activity"/>
    <property type="evidence" value="ECO:0007669"/>
    <property type="project" value="UniProtKB-KW"/>
</dbReference>
<dbReference type="InterPro" id="IPR039425">
    <property type="entry name" value="RNA_pol_sigma-70-like"/>
</dbReference>
<evidence type="ECO:0000256" key="4">
    <source>
        <dbReference type="ARBA" id="ARBA00023125"/>
    </source>
</evidence>
<proteinExistence type="inferred from homology"/>
<dbReference type="SUPFAM" id="SSF88659">
    <property type="entry name" value="Sigma3 and sigma4 domains of RNA polymerase sigma factors"/>
    <property type="match status" value="1"/>
</dbReference>
<dbReference type="InterPro" id="IPR013324">
    <property type="entry name" value="RNA_pol_sigma_r3/r4-like"/>
</dbReference>
<dbReference type="GO" id="GO:0003677">
    <property type="term" value="F:DNA binding"/>
    <property type="evidence" value="ECO:0007669"/>
    <property type="project" value="UniProtKB-KW"/>
</dbReference>
<accession>A0A381SF97</accession>
<reference evidence="8" key="1">
    <citation type="submission" date="2018-05" db="EMBL/GenBank/DDBJ databases">
        <authorList>
            <person name="Lanie J.A."/>
            <person name="Ng W.-L."/>
            <person name="Kazmierczak K.M."/>
            <person name="Andrzejewski T.M."/>
            <person name="Davidsen T.M."/>
            <person name="Wayne K.J."/>
            <person name="Tettelin H."/>
            <person name="Glass J.I."/>
            <person name="Rusch D."/>
            <person name="Podicherti R."/>
            <person name="Tsui H.-C.T."/>
            <person name="Winkler M.E."/>
        </authorList>
    </citation>
    <scope>NUCLEOTIDE SEQUENCE</scope>
</reference>
<dbReference type="Pfam" id="PF08281">
    <property type="entry name" value="Sigma70_r4_2"/>
    <property type="match status" value="1"/>
</dbReference>
<sequence length="176" mass="20964">MARFQSGDENAYNELVFRYRDRLINFIYRFVNDMEQAEDIVQDTLTKVFTHRHYYKEIAKVSTWIYTIAGNYAKTELRKRKRRKTIQLSHMGKEDKVYEIPDLEQEPDIGVHVQFSEQKIQNALQSLPDHFRSPVILRDIQELSYEDISKILDVPLGTVKSRINRARQQLKSKLKE</sequence>
<evidence type="ECO:0000256" key="1">
    <source>
        <dbReference type="ARBA" id="ARBA00010641"/>
    </source>
</evidence>
<gene>
    <name evidence="8" type="ORF">METZ01_LOCUS55614</name>
</gene>
<dbReference type="InterPro" id="IPR036388">
    <property type="entry name" value="WH-like_DNA-bd_sf"/>
</dbReference>
<dbReference type="InterPro" id="IPR013325">
    <property type="entry name" value="RNA_pol_sigma_r2"/>
</dbReference>
<dbReference type="NCBIfam" id="TIGR02937">
    <property type="entry name" value="sigma70-ECF"/>
    <property type="match status" value="1"/>
</dbReference>
<dbReference type="Gene3D" id="1.10.10.10">
    <property type="entry name" value="Winged helix-like DNA-binding domain superfamily/Winged helix DNA-binding domain"/>
    <property type="match status" value="1"/>
</dbReference>
<comment type="similarity">
    <text evidence="1">Belongs to the sigma-70 factor family. ECF subfamily.</text>
</comment>
<dbReference type="GO" id="GO:0006352">
    <property type="term" value="P:DNA-templated transcription initiation"/>
    <property type="evidence" value="ECO:0007669"/>
    <property type="project" value="InterPro"/>
</dbReference>